<dbReference type="InterPro" id="IPR001127">
    <property type="entry name" value="PTS_EIIA_1_perm"/>
</dbReference>
<keyword evidence="5" id="KW-0808">Transferase</keyword>
<dbReference type="GO" id="GO:0009401">
    <property type="term" value="P:phosphoenolpyruvate-dependent sugar phosphotransferase system"/>
    <property type="evidence" value="ECO:0007669"/>
    <property type="project" value="UniProtKB-KW"/>
</dbReference>
<dbReference type="PANTHER" id="PTHR30175:SF1">
    <property type="entry name" value="PTS SYSTEM ARBUTIN-, CELLOBIOSE-, AND SALICIN-SPECIFIC EIIBC COMPONENT-RELATED"/>
    <property type="match status" value="1"/>
</dbReference>
<feature type="transmembrane region" description="Helical" evidence="12">
    <location>
        <begin position="106"/>
        <end position="131"/>
    </location>
</feature>
<feature type="domain" description="PTS EIIC type-1" evidence="15">
    <location>
        <begin position="112"/>
        <end position="477"/>
    </location>
</feature>
<gene>
    <name evidence="16" type="ORF">SAMN02746066_03877</name>
</gene>
<dbReference type="InterPro" id="IPR001996">
    <property type="entry name" value="PTS_IIB_1"/>
</dbReference>
<reference evidence="16 17" key="1">
    <citation type="submission" date="2016-11" db="EMBL/GenBank/DDBJ databases">
        <authorList>
            <person name="Jaros S."/>
            <person name="Januszkiewicz K."/>
            <person name="Wedrychowicz H."/>
        </authorList>
    </citation>
    <scope>NUCLEOTIDE SEQUENCE [LARGE SCALE GENOMIC DNA]</scope>
    <source>
        <strain evidence="16 17">DSM 15930</strain>
    </source>
</reference>
<evidence type="ECO:0000313" key="16">
    <source>
        <dbReference type="EMBL" id="SHM91203.1"/>
    </source>
</evidence>
<sequence>MDYRKIAEDIIKNVGGKENIESLTHCFTRLRFILKEENKANKPRIEQLEGVISVVQAGGEYQIVCGAKVEHIYDALIQVLDMEQLSNTNTETVKRKKTAKQIGNQLLQIITQIFTPLVPAIAAAGLIKGFLTAAKLIMSNRGVDISTSDTYTILFAVSQVIFYFFPIFLAMTCAKALRSNQVIAMVIAGTLVYPGIDTMIQDVATKTTIFGLPVVKGAWQIGESVKVFSYTESVIPIILAVCVMAFLEKWLKRIIPEVIQLILVPGLELLIMIPLTLSLLGPIGIYIGNGIQIGYDAVIGVSPILGGALIGGLWGVFVIFGAHRALLPIGLNDVALNGHQNILAFAGSANFAQGGAALGVMLRTKSKELKQIAASGTIAATVVGVTEPAIYGSNLRLKKPMVCAIIAGAVGGAIMGFGGVYGDAFANNGVLTIFTYAAFGMRKFMFYLVGIAVAYFGAAALTYIIGFEEELSEERNSENVNDEIYEDSGVIEESNKLEESNVDKSTTLYAPLEGELISLLEIEDQAFASGGMGQGVAIIPSKGEVLAPWDCTVSMIYPTLHAIGLQLDTGLEMLIHVGMNTVELEGKHFTKHVEVGQHIERGTKIISFDLEEITKAGYDLTTPIILPEVKLCQITRTNQTRCNRDTIIMEVKDVD</sequence>
<dbReference type="PROSITE" id="PS51098">
    <property type="entry name" value="PTS_EIIB_TYPE_1"/>
    <property type="match status" value="1"/>
</dbReference>
<feature type="transmembrane region" description="Helical" evidence="12">
    <location>
        <begin position="401"/>
        <end position="424"/>
    </location>
</feature>
<dbReference type="InterPro" id="IPR003352">
    <property type="entry name" value="PTS_EIIC"/>
</dbReference>
<dbReference type="FunFam" id="2.70.70.10:FF:000001">
    <property type="entry name" value="PTS system glucose-specific IIA component"/>
    <property type="match status" value="1"/>
</dbReference>
<dbReference type="AlphaFoldDB" id="A0A1M7MJR2"/>
<dbReference type="Pfam" id="PF00358">
    <property type="entry name" value="PTS_EIIA_1"/>
    <property type="match status" value="1"/>
</dbReference>
<evidence type="ECO:0000256" key="5">
    <source>
        <dbReference type="ARBA" id="ARBA00022679"/>
    </source>
</evidence>
<dbReference type="STRING" id="1120996.SAMN02746066_03877"/>
<feature type="active site" description="Phosphocysteine intermediate; for EIIB activity" evidence="11">
    <location>
        <position position="26"/>
    </location>
</feature>
<evidence type="ECO:0000256" key="8">
    <source>
        <dbReference type="ARBA" id="ARBA00022777"/>
    </source>
</evidence>
<dbReference type="GO" id="GO:0005886">
    <property type="term" value="C:plasma membrane"/>
    <property type="evidence" value="ECO:0007669"/>
    <property type="project" value="UniProtKB-SubCell"/>
</dbReference>
<dbReference type="FunFam" id="3.30.1360.60:FF:000001">
    <property type="entry name" value="PTS system glucose-specific IIBC component PtsG"/>
    <property type="match status" value="1"/>
</dbReference>
<feature type="transmembrane region" description="Helical" evidence="12">
    <location>
        <begin position="444"/>
        <end position="465"/>
    </location>
</feature>
<feature type="transmembrane region" description="Helical" evidence="12">
    <location>
        <begin position="342"/>
        <end position="362"/>
    </location>
</feature>
<evidence type="ECO:0000256" key="12">
    <source>
        <dbReference type="SAM" id="Phobius"/>
    </source>
</evidence>
<evidence type="ECO:0000259" key="14">
    <source>
        <dbReference type="PROSITE" id="PS51098"/>
    </source>
</evidence>
<keyword evidence="2" id="KW-0813">Transport</keyword>
<dbReference type="GO" id="GO:0008982">
    <property type="term" value="F:protein-N(PI)-phosphohistidine-sugar phosphotransferase activity"/>
    <property type="evidence" value="ECO:0007669"/>
    <property type="project" value="InterPro"/>
</dbReference>
<evidence type="ECO:0000256" key="3">
    <source>
        <dbReference type="ARBA" id="ARBA00022475"/>
    </source>
</evidence>
<keyword evidence="6" id="KW-0598">Phosphotransferase system</keyword>
<keyword evidence="7 12" id="KW-0812">Transmembrane</keyword>
<dbReference type="NCBIfam" id="TIGR01995">
    <property type="entry name" value="PTS-II-ABC-beta"/>
    <property type="match status" value="1"/>
</dbReference>
<evidence type="ECO:0000256" key="2">
    <source>
        <dbReference type="ARBA" id="ARBA00022448"/>
    </source>
</evidence>
<protein>
    <submittedName>
        <fullName evidence="16">PTS system, beta-glucosides-specific IIC component</fullName>
    </submittedName>
</protein>
<dbReference type="Pfam" id="PF02378">
    <property type="entry name" value="PTS_EIIC"/>
    <property type="match status" value="1"/>
</dbReference>
<dbReference type="Proteomes" id="UP000184038">
    <property type="component" value="Unassembled WGS sequence"/>
</dbReference>
<keyword evidence="17" id="KW-1185">Reference proteome</keyword>
<dbReference type="EMBL" id="FRCP01000021">
    <property type="protein sequence ID" value="SHM91203.1"/>
    <property type="molecule type" value="Genomic_DNA"/>
</dbReference>
<dbReference type="PROSITE" id="PS51103">
    <property type="entry name" value="PTS_EIIC_TYPE_1"/>
    <property type="match status" value="1"/>
</dbReference>
<dbReference type="GO" id="GO:0015771">
    <property type="term" value="P:trehalose transport"/>
    <property type="evidence" value="ECO:0007669"/>
    <property type="project" value="TreeGrafter"/>
</dbReference>
<evidence type="ECO:0000313" key="17">
    <source>
        <dbReference type="Proteomes" id="UP000184038"/>
    </source>
</evidence>
<dbReference type="SUPFAM" id="SSF51261">
    <property type="entry name" value="Duplicated hybrid motif"/>
    <property type="match status" value="1"/>
</dbReference>
<dbReference type="OrthoDB" id="92465at2"/>
<organism evidence="16 17">
    <name type="scientific">Anaerosporobacter mobilis DSM 15930</name>
    <dbReference type="NCBI Taxonomy" id="1120996"/>
    <lineage>
        <taxon>Bacteria</taxon>
        <taxon>Bacillati</taxon>
        <taxon>Bacillota</taxon>
        <taxon>Clostridia</taxon>
        <taxon>Lachnospirales</taxon>
        <taxon>Lachnospiraceae</taxon>
        <taxon>Anaerosporobacter</taxon>
    </lineage>
</organism>
<dbReference type="InterPro" id="IPR011297">
    <property type="entry name" value="PTS_IIABC_b_glu"/>
</dbReference>
<name>A0A1M7MJR2_9FIRM</name>
<evidence type="ECO:0000256" key="4">
    <source>
        <dbReference type="ARBA" id="ARBA00022597"/>
    </source>
</evidence>
<feature type="transmembrane region" description="Helical" evidence="12">
    <location>
        <begin position="297"/>
        <end position="322"/>
    </location>
</feature>
<evidence type="ECO:0000259" key="15">
    <source>
        <dbReference type="PROSITE" id="PS51103"/>
    </source>
</evidence>
<keyword evidence="3" id="KW-1003">Cell membrane</keyword>
<dbReference type="InterPro" id="IPR011055">
    <property type="entry name" value="Dup_hybrid_motif"/>
</dbReference>
<dbReference type="CDD" id="cd00212">
    <property type="entry name" value="PTS_IIB_glc"/>
    <property type="match status" value="1"/>
</dbReference>
<keyword evidence="9 12" id="KW-1133">Transmembrane helix</keyword>
<evidence type="ECO:0000256" key="10">
    <source>
        <dbReference type="ARBA" id="ARBA00023136"/>
    </source>
</evidence>
<dbReference type="Gene3D" id="2.70.70.10">
    <property type="entry name" value="Glucose Permease (Domain IIA)"/>
    <property type="match status" value="1"/>
</dbReference>
<evidence type="ECO:0000259" key="13">
    <source>
        <dbReference type="PROSITE" id="PS51093"/>
    </source>
</evidence>
<dbReference type="InterPro" id="IPR013013">
    <property type="entry name" value="PTS_EIIC_1"/>
</dbReference>
<feature type="domain" description="PTS EIIA type-1" evidence="13">
    <location>
        <begin position="524"/>
        <end position="628"/>
    </location>
</feature>
<dbReference type="RefSeq" id="WP_073290429.1">
    <property type="nucleotide sequence ID" value="NZ_FRCP01000021.1"/>
</dbReference>
<evidence type="ECO:0000256" key="9">
    <source>
        <dbReference type="ARBA" id="ARBA00022989"/>
    </source>
</evidence>
<feature type="transmembrane region" description="Helical" evidence="12">
    <location>
        <begin position="259"/>
        <end position="285"/>
    </location>
</feature>
<dbReference type="InterPro" id="IPR018113">
    <property type="entry name" value="PTrfase_EIIB_Cys"/>
</dbReference>
<dbReference type="InterPro" id="IPR050558">
    <property type="entry name" value="PTS_Sugar-Specific_Components"/>
</dbReference>
<keyword evidence="4" id="KW-0762">Sugar transport</keyword>
<dbReference type="GO" id="GO:0016301">
    <property type="term" value="F:kinase activity"/>
    <property type="evidence" value="ECO:0007669"/>
    <property type="project" value="UniProtKB-KW"/>
</dbReference>
<evidence type="ECO:0000256" key="1">
    <source>
        <dbReference type="ARBA" id="ARBA00004651"/>
    </source>
</evidence>
<accession>A0A1M7MJR2</accession>
<evidence type="ECO:0000256" key="11">
    <source>
        <dbReference type="PROSITE-ProRule" id="PRU00421"/>
    </source>
</evidence>
<keyword evidence="10 12" id="KW-0472">Membrane</keyword>
<dbReference type="PANTHER" id="PTHR30175">
    <property type="entry name" value="PHOSPHOTRANSFERASE SYSTEM TRANSPORT PROTEIN"/>
    <property type="match status" value="1"/>
</dbReference>
<dbReference type="SUPFAM" id="SSF55604">
    <property type="entry name" value="Glucose permease domain IIB"/>
    <property type="match status" value="1"/>
</dbReference>
<dbReference type="Pfam" id="PF00367">
    <property type="entry name" value="PTS_EIIB"/>
    <property type="match status" value="1"/>
</dbReference>
<dbReference type="InterPro" id="IPR036878">
    <property type="entry name" value="Glu_permease_IIB"/>
</dbReference>
<dbReference type="GO" id="GO:0090589">
    <property type="term" value="F:protein-phosphocysteine-trehalose phosphotransferase system transporter activity"/>
    <property type="evidence" value="ECO:0007669"/>
    <property type="project" value="TreeGrafter"/>
</dbReference>
<feature type="domain" description="PTS EIIB type-1" evidence="14">
    <location>
        <begin position="4"/>
        <end position="86"/>
    </location>
</feature>
<dbReference type="NCBIfam" id="TIGR00830">
    <property type="entry name" value="PTBA"/>
    <property type="match status" value="1"/>
</dbReference>
<keyword evidence="8" id="KW-0418">Kinase</keyword>
<evidence type="ECO:0000256" key="6">
    <source>
        <dbReference type="ARBA" id="ARBA00022683"/>
    </source>
</evidence>
<dbReference type="Gene3D" id="3.30.1360.60">
    <property type="entry name" value="Glucose permease domain IIB"/>
    <property type="match status" value="1"/>
</dbReference>
<dbReference type="PROSITE" id="PS01035">
    <property type="entry name" value="PTS_EIIB_TYPE_1_CYS"/>
    <property type="match status" value="1"/>
</dbReference>
<feature type="transmembrane region" description="Helical" evidence="12">
    <location>
        <begin position="151"/>
        <end position="171"/>
    </location>
</feature>
<dbReference type="PROSITE" id="PS51093">
    <property type="entry name" value="PTS_EIIA_TYPE_1"/>
    <property type="match status" value="1"/>
</dbReference>
<evidence type="ECO:0000256" key="7">
    <source>
        <dbReference type="ARBA" id="ARBA00022692"/>
    </source>
</evidence>
<proteinExistence type="predicted"/>
<comment type="subcellular location">
    <subcellularLocation>
        <location evidence="1">Cell membrane</location>
        <topology evidence="1">Multi-pass membrane protein</topology>
    </subcellularLocation>
</comment>
<dbReference type="PROSITE" id="PS00371">
    <property type="entry name" value="PTS_EIIA_TYPE_1_HIS"/>
    <property type="match status" value="1"/>
</dbReference>